<dbReference type="EMBL" id="EAAA01000268">
    <property type="status" value="NOT_ANNOTATED_CDS"/>
    <property type="molecule type" value="Genomic_DNA"/>
</dbReference>
<reference evidence="1" key="3">
    <citation type="submission" date="2025-08" db="UniProtKB">
        <authorList>
            <consortium name="Ensembl"/>
        </authorList>
    </citation>
    <scope>IDENTIFICATION</scope>
</reference>
<reference evidence="1" key="4">
    <citation type="submission" date="2025-09" db="UniProtKB">
        <authorList>
            <consortium name="Ensembl"/>
        </authorList>
    </citation>
    <scope>IDENTIFICATION</scope>
</reference>
<sequence>FFRHQAISLIHVKPGRTVLCSIFYQQAVEAFSKHDYQGCHDICEMGSVIDGDDIERESSELELNAKSANALYNEVQPCSLVKEL</sequence>
<evidence type="ECO:0000313" key="2">
    <source>
        <dbReference type="Proteomes" id="UP000008144"/>
    </source>
</evidence>
<proteinExistence type="predicted"/>
<protein>
    <submittedName>
        <fullName evidence="1">Uncharacterized protein</fullName>
    </submittedName>
</protein>
<reference evidence="2" key="1">
    <citation type="journal article" date="2002" name="Science">
        <title>The draft genome of Ciona intestinalis: insights into chordate and vertebrate origins.</title>
        <authorList>
            <person name="Dehal P."/>
            <person name="Satou Y."/>
            <person name="Campbell R.K."/>
            <person name="Chapman J."/>
            <person name="Degnan B."/>
            <person name="De Tomaso A."/>
            <person name="Davidson B."/>
            <person name="Di Gregorio A."/>
            <person name="Gelpke M."/>
            <person name="Goodstein D.M."/>
            <person name="Harafuji N."/>
            <person name="Hastings K.E."/>
            <person name="Ho I."/>
            <person name="Hotta K."/>
            <person name="Huang W."/>
            <person name="Kawashima T."/>
            <person name="Lemaire P."/>
            <person name="Martinez D."/>
            <person name="Meinertzhagen I.A."/>
            <person name="Necula S."/>
            <person name="Nonaka M."/>
            <person name="Putnam N."/>
            <person name="Rash S."/>
            <person name="Saiga H."/>
            <person name="Satake M."/>
            <person name="Terry A."/>
            <person name="Yamada L."/>
            <person name="Wang H.G."/>
            <person name="Awazu S."/>
            <person name="Azumi K."/>
            <person name="Boore J."/>
            <person name="Branno M."/>
            <person name="Chin-Bow S."/>
            <person name="DeSantis R."/>
            <person name="Doyle S."/>
            <person name="Francino P."/>
            <person name="Keys D.N."/>
            <person name="Haga S."/>
            <person name="Hayashi H."/>
            <person name="Hino K."/>
            <person name="Imai K.S."/>
            <person name="Inaba K."/>
            <person name="Kano S."/>
            <person name="Kobayashi K."/>
            <person name="Kobayashi M."/>
            <person name="Lee B.I."/>
            <person name="Makabe K.W."/>
            <person name="Manohar C."/>
            <person name="Matassi G."/>
            <person name="Medina M."/>
            <person name="Mochizuki Y."/>
            <person name="Mount S."/>
            <person name="Morishita T."/>
            <person name="Miura S."/>
            <person name="Nakayama A."/>
            <person name="Nishizaka S."/>
            <person name="Nomoto H."/>
            <person name="Ohta F."/>
            <person name="Oishi K."/>
            <person name="Rigoutsos I."/>
            <person name="Sano M."/>
            <person name="Sasaki A."/>
            <person name="Sasakura Y."/>
            <person name="Shoguchi E."/>
            <person name="Shin-i T."/>
            <person name="Spagnuolo A."/>
            <person name="Stainier D."/>
            <person name="Suzuki M.M."/>
            <person name="Tassy O."/>
            <person name="Takatori N."/>
            <person name="Tokuoka M."/>
            <person name="Yagi K."/>
            <person name="Yoshizaki F."/>
            <person name="Wada S."/>
            <person name="Zhang C."/>
            <person name="Hyatt P.D."/>
            <person name="Larimer F."/>
            <person name="Detter C."/>
            <person name="Doggett N."/>
            <person name="Glavina T."/>
            <person name="Hawkins T."/>
            <person name="Richardson P."/>
            <person name="Lucas S."/>
            <person name="Kohara Y."/>
            <person name="Levine M."/>
            <person name="Satoh N."/>
            <person name="Rokhsar D.S."/>
        </authorList>
    </citation>
    <scope>NUCLEOTIDE SEQUENCE [LARGE SCALE GENOMIC DNA]</scope>
</reference>
<dbReference type="AlphaFoldDB" id="H2Y3E9"/>
<evidence type="ECO:0000313" key="1">
    <source>
        <dbReference type="Ensembl" id="ENSCINP00000036434.1"/>
    </source>
</evidence>
<dbReference type="EMBL" id="EAAA01000267">
    <property type="status" value="NOT_ANNOTATED_CDS"/>
    <property type="molecule type" value="Genomic_DNA"/>
</dbReference>
<dbReference type="Ensembl" id="ENSCINT00000032611.1">
    <property type="protein sequence ID" value="ENSCINP00000036434.1"/>
    <property type="gene ID" value="ENSCING00000024680.1"/>
</dbReference>
<reference evidence="1" key="2">
    <citation type="journal article" date="2008" name="Genome Biol.">
        <title>Improved genome assembly and evidence-based global gene model set for the chordate Ciona intestinalis: new insight into intron and operon populations.</title>
        <authorList>
            <person name="Satou Y."/>
            <person name="Mineta K."/>
            <person name="Ogasawara M."/>
            <person name="Sasakura Y."/>
            <person name="Shoguchi E."/>
            <person name="Ueno K."/>
            <person name="Yamada L."/>
            <person name="Matsumoto J."/>
            <person name="Wasserscheid J."/>
            <person name="Dewar K."/>
            <person name="Wiley G.B."/>
            <person name="Macmil S.L."/>
            <person name="Roe B.A."/>
            <person name="Zeller R.W."/>
            <person name="Hastings K.E."/>
            <person name="Lemaire P."/>
            <person name="Lindquist E."/>
            <person name="Endo T."/>
            <person name="Hotta K."/>
            <person name="Inaba K."/>
        </authorList>
    </citation>
    <scope>NUCLEOTIDE SEQUENCE [LARGE SCALE GENOMIC DNA]</scope>
    <source>
        <strain evidence="1">wild type</strain>
    </source>
</reference>
<name>H2Y3E9_CIOIN</name>
<organism evidence="1 2">
    <name type="scientific">Ciona intestinalis</name>
    <name type="common">Transparent sea squirt</name>
    <name type="synonym">Ascidia intestinalis</name>
    <dbReference type="NCBI Taxonomy" id="7719"/>
    <lineage>
        <taxon>Eukaryota</taxon>
        <taxon>Metazoa</taxon>
        <taxon>Chordata</taxon>
        <taxon>Tunicata</taxon>
        <taxon>Ascidiacea</taxon>
        <taxon>Phlebobranchia</taxon>
        <taxon>Cionidae</taxon>
        <taxon>Ciona</taxon>
    </lineage>
</organism>
<dbReference type="InParanoid" id="H2Y3E9"/>
<keyword evidence="2" id="KW-1185">Reference proteome</keyword>
<dbReference type="Proteomes" id="UP000008144">
    <property type="component" value="Chromosome 1"/>
</dbReference>
<accession>H2Y3E9</accession>
<dbReference type="HOGENOM" id="CLU_2533186_0_0_1"/>